<name>A0A1D8TLE6_9CYAN</name>
<feature type="region of interest" description="Disordered" evidence="7">
    <location>
        <begin position="324"/>
        <end position="352"/>
    </location>
</feature>
<sequence>MQLGYSYKLKPTQRQKAVMNRWLDMLRSQYNYLLRDRNDSYNQAKAPRLGNYCDLKSGGEACPLTCSVSKNYSVGYPWKKSRKNPRRSAYEAQSSSLPILKKERPWYKSIHSTVLQQTLRQLDVAFAKFFKGETGYPRPKRRSRFRSFKYAPGQVKLDGDNIYLPGIGWMGFYNSRPIPEGFILKSVTVRRKARGWFVSLQIEDKSVPPTPIRSNSEINPLRVKGCDLGINKLVSISNGKTIANPAKQKSFKRRERRLKLRQKAASRKKKGSKNRGKSYKAVASLHERIANNRSAYHWDVANQLVKDTDALVLEDLNIKAMKSRCKPRPNENGGYDSAKPTFHERNGQSAKRGLNRSISNAAWGELVKKVEVVAAKSGIPVVKINPKHTSQKCPKCHHVSKSNRKKEKFVCTNCGHYDDADVNGAINIKMRGLKKLGIDPTQLPPVRGEVTPTELTAT</sequence>
<accession>A0A1D8TLE6</accession>
<dbReference type="GO" id="GO:0003677">
    <property type="term" value="F:DNA binding"/>
    <property type="evidence" value="ECO:0007669"/>
    <property type="project" value="UniProtKB-KW"/>
</dbReference>
<keyword evidence="3" id="KW-0479">Metal-binding</keyword>
<evidence type="ECO:0000256" key="3">
    <source>
        <dbReference type="ARBA" id="ARBA00022723"/>
    </source>
</evidence>
<protein>
    <submittedName>
        <fullName evidence="11">Transposase</fullName>
    </submittedName>
</protein>
<evidence type="ECO:0000256" key="7">
    <source>
        <dbReference type="SAM" id="MobiDB-lite"/>
    </source>
</evidence>
<dbReference type="InterPro" id="IPR010095">
    <property type="entry name" value="Cas12f1-like_TNB"/>
</dbReference>
<evidence type="ECO:0000256" key="4">
    <source>
        <dbReference type="ARBA" id="ARBA00022833"/>
    </source>
</evidence>
<dbReference type="InterPro" id="IPR001959">
    <property type="entry name" value="Transposase"/>
</dbReference>
<evidence type="ECO:0000256" key="2">
    <source>
        <dbReference type="ARBA" id="ARBA00022578"/>
    </source>
</evidence>
<dbReference type="InterPro" id="IPR021027">
    <property type="entry name" value="Transposase_put_HTH"/>
</dbReference>
<evidence type="ECO:0000313" key="11">
    <source>
        <dbReference type="EMBL" id="AOW98434.1"/>
    </source>
</evidence>
<evidence type="ECO:0000259" key="8">
    <source>
        <dbReference type="Pfam" id="PF01385"/>
    </source>
</evidence>
<evidence type="ECO:0000256" key="1">
    <source>
        <dbReference type="ARBA" id="ARBA00008761"/>
    </source>
</evidence>
<dbReference type="AlphaFoldDB" id="A0A1D8TLE6"/>
<organism evidence="11 12">
    <name type="scientific">Moorena producens PAL-8-15-08-1</name>
    <dbReference type="NCBI Taxonomy" id="1458985"/>
    <lineage>
        <taxon>Bacteria</taxon>
        <taxon>Bacillati</taxon>
        <taxon>Cyanobacteriota</taxon>
        <taxon>Cyanophyceae</taxon>
        <taxon>Coleofasciculales</taxon>
        <taxon>Coleofasciculaceae</taxon>
        <taxon>Moorena</taxon>
    </lineage>
</organism>
<dbReference type="OrthoDB" id="448372at2"/>
<dbReference type="Pfam" id="PF12323">
    <property type="entry name" value="HTH_OrfB_IS605"/>
    <property type="match status" value="1"/>
</dbReference>
<proteinExistence type="inferred from homology"/>
<dbReference type="EMBL" id="CP017599">
    <property type="protein sequence ID" value="AOW98434.1"/>
    <property type="molecule type" value="Genomic_DNA"/>
</dbReference>
<feature type="domain" description="Probable transposase IS891/IS1136/IS1341" evidence="8">
    <location>
        <begin position="223"/>
        <end position="322"/>
    </location>
</feature>
<evidence type="ECO:0000256" key="6">
    <source>
        <dbReference type="ARBA" id="ARBA00023172"/>
    </source>
</evidence>
<dbReference type="Proteomes" id="UP000177870">
    <property type="component" value="Chromosome"/>
</dbReference>
<dbReference type="Pfam" id="PF07282">
    <property type="entry name" value="Cas12f1-like_TNB"/>
    <property type="match status" value="1"/>
</dbReference>
<dbReference type="RefSeq" id="WP_070390941.1">
    <property type="nucleotide sequence ID" value="NZ_CP017599.1"/>
</dbReference>
<evidence type="ECO:0000256" key="5">
    <source>
        <dbReference type="ARBA" id="ARBA00023125"/>
    </source>
</evidence>
<evidence type="ECO:0000259" key="10">
    <source>
        <dbReference type="Pfam" id="PF12323"/>
    </source>
</evidence>
<dbReference type="GO" id="GO:0006310">
    <property type="term" value="P:DNA recombination"/>
    <property type="evidence" value="ECO:0007669"/>
    <property type="project" value="UniProtKB-KW"/>
</dbReference>
<dbReference type="STRING" id="1458985.BJP34_02320"/>
<gene>
    <name evidence="11" type="ORF">BJP34_02320</name>
</gene>
<feature type="domain" description="Transposase putative helix-turn-helix" evidence="10">
    <location>
        <begin position="1"/>
        <end position="44"/>
    </location>
</feature>
<feature type="region of interest" description="Disordered" evidence="7">
    <location>
        <begin position="244"/>
        <end position="280"/>
    </location>
</feature>
<dbReference type="Pfam" id="PF01385">
    <property type="entry name" value="OrfB_IS605"/>
    <property type="match status" value="1"/>
</dbReference>
<evidence type="ECO:0000259" key="9">
    <source>
        <dbReference type="Pfam" id="PF07282"/>
    </source>
</evidence>
<reference evidence="12" key="1">
    <citation type="submission" date="2016-10" db="EMBL/GenBank/DDBJ databases">
        <title>Comparative genomics uncovers the prolific and rare metabolic potential of the cyanobacterial genus Moorea.</title>
        <authorList>
            <person name="Leao T."/>
            <person name="Castelao G."/>
            <person name="Korobeynikov A."/>
            <person name="Monroe E.A."/>
            <person name="Podell S."/>
            <person name="Glukhov E."/>
            <person name="Allen E."/>
            <person name="Gerwick W.H."/>
            <person name="Gerwick L."/>
        </authorList>
    </citation>
    <scope>NUCLEOTIDE SEQUENCE [LARGE SCALE GENOMIC DNA]</scope>
    <source>
        <strain evidence="12">PAL-8-15-08-1</strain>
    </source>
</reference>
<dbReference type="GO" id="GO:0032196">
    <property type="term" value="P:transposition"/>
    <property type="evidence" value="ECO:0007669"/>
    <property type="project" value="UniProtKB-KW"/>
</dbReference>
<feature type="compositionally biased region" description="Basic residues" evidence="7">
    <location>
        <begin position="249"/>
        <end position="278"/>
    </location>
</feature>
<dbReference type="KEGG" id="mpro:BJP34_02320"/>
<dbReference type="GO" id="GO:0046872">
    <property type="term" value="F:metal ion binding"/>
    <property type="evidence" value="ECO:0007669"/>
    <property type="project" value="UniProtKB-KW"/>
</dbReference>
<keyword evidence="5" id="KW-0238">DNA-binding</keyword>
<keyword evidence="2" id="KW-0815">Transposition</keyword>
<feature type="domain" description="Cas12f1-like TNB" evidence="9">
    <location>
        <begin position="363"/>
        <end position="428"/>
    </location>
</feature>
<keyword evidence="4" id="KW-0862">Zinc</keyword>
<evidence type="ECO:0000313" key="12">
    <source>
        <dbReference type="Proteomes" id="UP000177870"/>
    </source>
</evidence>
<comment type="similarity">
    <text evidence="1">In the C-terminal section; belongs to the transposase 35 family.</text>
</comment>
<dbReference type="NCBIfam" id="NF040570">
    <property type="entry name" value="guided_TnpB"/>
    <property type="match status" value="1"/>
</dbReference>
<keyword evidence="6" id="KW-0233">DNA recombination</keyword>